<feature type="region of interest" description="Disordered" evidence="1">
    <location>
        <begin position="250"/>
        <end position="271"/>
    </location>
</feature>
<proteinExistence type="predicted"/>
<keyword evidence="3" id="KW-1185">Reference proteome</keyword>
<dbReference type="AlphaFoldDB" id="A0AAQ3TF05"/>
<protein>
    <submittedName>
        <fullName evidence="2">Uncharacterized protein</fullName>
    </submittedName>
</protein>
<evidence type="ECO:0000256" key="1">
    <source>
        <dbReference type="SAM" id="MobiDB-lite"/>
    </source>
</evidence>
<accession>A0AAQ3TF05</accession>
<sequence>MQFPILSGMVPDNWFPDRISWLTFANLPTSVGSGPDNELYDKSKVVVKLQMLELAAVRQGSDEFPPLVIVRFQPVAIQGENSEILQLPQIRRHISSKGLWKHTRELVIREKEGLKAWNAAELRWDRTLELIRELVAELNRYTPREGIVAEVKRLQTHQAADACRDVSIEPVGAQVQGPQGLEVPDGRGEDTGKPIGWQAQRHYLAAAARHAFPAADAGGAIPAGQRTGVAASEPSSESKQSAGLVADAAVRSPGGDGHCDHDGDGGRKQSHDPLHCCSGGAGSEAKSLFLAGQCGNWALPLCFFLVRAGEQLDHAWLNLSMHSHHRMPALSLTFTWRRGGRWTVFARFSAPDLSWTNNGH</sequence>
<evidence type="ECO:0000313" key="3">
    <source>
        <dbReference type="Proteomes" id="UP001341281"/>
    </source>
</evidence>
<feature type="compositionally biased region" description="Basic and acidic residues" evidence="1">
    <location>
        <begin position="257"/>
        <end position="271"/>
    </location>
</feature>
<name>A0AAQ3TF05_PASNO</name>
<organism evidence="2 3">
    <name type="scientific">Paspalum notatum var. saurae</name>
    <dbReference type="NCBI Taxonomy" id="547442"/>
    <lineage>
        <taxon>Eukaryota</taxon>
        <taxon>Viridiplantae</taxon>
        <taxon>Streptophyta</taxon>
        <taxon>Embryophyta</taxon>
        <taxon>Tracheophyta</taxon>
        <taxon>Spermatophyta</taxon>
        <taxon>Magnoliopsida</taxon>
        <taxon>Liliopsida</taxon>
        <taxon>Poales</taxon>
        <taxon>Poaceae</taxon>
        <taxon>PACMAD clade</taxon>
        <taxon>Panicoideae</taxon>
        <taxon>Andropogonodae</taxon>
        <taxon>Paspaleae</taxon>
        <taxon>Paspalinae</taxon>
        <taxon>Paspalum</taxon>
    </lineage>
</organism>
<dbReference type="EMBL" id="CP144748">
    <property type="protein sequence ID" value="WVZ72308.1"/>
    <property type="molecule type" value="Genomic_DNA"/>
</dbReference>
<dbReference type="Proteomes" id="UP001341281">
    <property type="component" value="Chromosome 04"/>
</dbReference>
<reference evidence="2 3" key="1">
    <citation type="submission" date="2024-02" db="EMBL/GenBank/DDBJ databases">
        <title>High-quality chromosome-scale genome assembly of Pensacola bahiagrass (Paspalum notatum Flugge var. saurae).</title>
        <authorList>
            <person name="Vega J.M."/>
            <person name="Podio M."/>
            <person name="Orjuela J."/>
            <person name="Siena L.A."/>
            <person name="Pessino S.C."/>
            <person name="Combes M.C."/>
            <person name="Mariac C."/>
            <person name="Albertini E."/>
            <person name="Pupilli F."/>
            <person name="Ortiz J.P.A."/>
            <person name="Leblanc O."/>
        </authorList>
    </citation>
    <scope>NUCLEOTIDE SEQUENCE [LARGE SCALE GENOMIC DNA]</scope>
    <source>
        <strain evidence="2">R1</strain>
        <tissue evidence="2">Leaf</tissue>
    </source>
</reference>
<evidence type="ECO:0000313" key="2">
    <source>
        <dbReference type="EMBL" id="WVZ72308.1"/>
    </source>
</evidence>
<gene>
    <name evidence="2" type="ORF">U9M48_020793</name>
</gene>
<feature type="region of interest" description="Disordered" evidence="1">
    <location>
        <begin position="225"/>
        <end position="244"/>
    </location>
</feature>